<protein>
    <submittedName>
        <fullName evidence="1">Uncharacterized protein</fullName>
    </submittedName>
</protein>
<sequence>MALHSLLPNLQITWQATTTGRRKAGPLGLRNLGNTCYLNSVLQCLTYTPPLANYCVLNLHSKLCNVLNEKNNSNCPFCYLEKRIQQSLTTELDVDAPVRIHNRLQYFAKHFRNGRQEDAHELLRYAIEACNSVCVQLHKLLRGSKLATKQSESKGAKEEPHTVVKEMFGGLLQSQVRCLTCTTESNKLDEIMDLSLDIVRLNTVKEALCRFFQPEVLDGDNKYRCDQCKKLSPARKQMAMYRAPNVLVIQLKRFENIFGGKIDRHIVFEERLCLAGHMCRASKDARPEYSLYGIVVHAGHSQDAGHYYAYVKDSSGRWFCCDDASVSLVTNTKTVLDEKAYMLFYVRSSMGLKTSKEALPSGGSIPLSLSTTETQLSKSSKISTAPTTNSSSGVGSNGNVSRVTTKPLVKYGSISAVNGRQVNSEYLGNGSHCKLVQSANGKAVVEEHASTNGDCGSSGLSANDELSSAVTNCNGKFYGPELPQNLASSSAVDTKTAHHETVPPVALGTSNGSSTVPALPQLTPNEPVGDNSVVTEKDAIDSGGTKSFAMEMKKAEDRSRAVGNEPQNGSVTETNLCGKRLREEGGNSSPEVMKAGKVGEAALSVNVNEKNSMDADQLTELEKLKIILEKEGREELQRSGWCEALRESLRAAKKRRLGQLWPREVTDRALLRKQLIIEVQEPLKLQVPRALKEHLVEQLRTFFLPKDN</sequence>
<dbReference type="Proteomes" id="UP000828922">
    <property type="component" value="Linkage Group LG07"/>
</dbReference>
<comment type="caution">
    <text evidence="1">The sequence shown here is derived from an EMBL/GenBank/DDBJ whole genome shotgun (WGS) entry which is preliminary data.</text>
</comment>
<dbReference type="EMBL" id="CM038913">
    <property type="protein sequence ID" value="KAH9556417.1"/>
    <property type="molecule type" value="Genomic_DNA"/>
</dbReference>
<evidence type="ECO:0000313" key="1">
    <source>
        <dbReference type="EMBL" id="KAH9556417.1"/>
    </source>
</evidence>
<keyword evidence="2" id="KW-1185">Reference proteome</keyword>
<organism evidence="1 2">
    <name type="scientific">Sphagnum magellanicum</name>
    <dbReference type="NCBI Taxonomy" id="128215"/>
    <lineage>
        <taxon>Eukaryota</taxon>
        <taxon>Viridiplantae</taxon>
        <taxon>Streptophyta</taxon>
        <taxon>Embryophyta</taxon>
        <taxon>Bryophyta</taxon>
        <taxon>Sphagnophytina</taxon>
        <taxon>Sphagnopsida</taxon>
        <taxon>Sphagnales</taxon>
        <taxon>Sphagnaceae</taxon>
        <taxon>Sphagnum</taxon>
    </lineage>
</organism>
<accession>A0ACB8HK20</accession>
<evidence type="ECO:0000313" key="2">
    <source>
        <dbReference type="Proteomes" id="UP000828922"/>
    </source>
</evidence>
<gene>
    <name evidence="1" type="ORF">CY35_07G026400</name>
</gene>
<name>A0ACB8HK20_9BRYO</name>
<proteinExistence type="predicted"/>
<reference evidence="2" key="1">
    <citation type="journal article" date="2022" name="New Phytol.">
        <title>Phylogenomic structure and speciation in an emerging model: the Sphagnum magellanicum complex (Bryophyta).</title>
        <authorList>
            <person name="Shaw A.J."/>
            <person name="Piatkowski B."/>
            <person name="Duffy A.M."/>
            <person name="Aguero B."/>
            <person name="Imwattana K."/>
            <person name="Nieto-Lugilde M."/>
            <person name="Healey A."/>
            <person name="Weston D.J."/>
            <person name="Patel M.N."/>
            <person name="Schmutz J."/>
            <person name="Grimwood J."/>
            <person name="Yavitt J.B."/>
            <person name="Hassel K."/>
            <person name="Stenoien H.K."/>
            <person name="Flatberg K.I."/>
            <person name="Bickford C.P."/>
            <person name="Hicks K.A."/>
        </authorList>
    </citation>
    <scope>NUCLEOTIDE SEQUENCE [LARGE SCALE GENOMIC DNA]</scope>
</reference>